<accession>A0A077QLW8</accession>
<sequence length="72" mass="7849">MGVYLQIFEAYFIAGSSKVTDRLYANGNQQVKVAINIKKQVDGLDMPLTPEEKESVTIIALSTNVDAPIYAG</sequence>
<name>A0A077QLW8_XENBV</name>
<dbReference type="Proteomes" id="UP000028480">
    <property type="component" value="Unassembled WGS sequence"/>
</dbReference>
<organism evidence="1 2">
    <name type="scientific">Xenorhabdus bovienii str. Intermedium</name>
    <dbReference type="NCBI Taxonomy" id="1379677"/>
    <lineage>
        <taxon>Bacteria</taxon>
        <taxon>Pseudomonadati</taxon>
        <taxon>Pseudomonadota</taxon>
        <taxon>Gammaproteobacteria</taxon>
        <taxon>Enterobacterales</taxon>
        <taxon>Morganellaceae</taxon>
        <taxon>Xenorhabdus</taxon>
    </lineage>
</organism>
<evidence type="ECO:0000313" key="2">
    <source>
        <dbReference type="Proteomes" id="UP000028480"/>
    </source>
</evidence>
<evidence type="ECO:0000313" key="1">
    <source>
        <dbReference type="EMBL" id="CDH34340.1"/>
    </source>
</evidence>
<dbReference type="EMBL" id="CBTB010000227">
    <property type="protein sequence ID" value="CDH34340.1"/>
    <property type="molecule type" value="Genomic_DNA"/>
</dbReference>
<reference evidence="1" key="1">
    <citation type="submission" date="2013-07" db="EMBL/GenBank/DDBJ databases">
        <title>Sub-species coevolution in mutualistic symbiosis.</title>
        <authorList>
            <person name="Murfin K."/>
            <person name="Klassen J."/>
            <person name="Lee M."/>
            <person name="Forst S."/>
            <person name="Stock P."/>
            <person name="Goodrich-Blair H."/>
        </authorList>
    </citation>
    <scope>NUCLEOTIDE SEQUENCE [LARGE SCALE GENOMIC DNA]</scope>
    <source>
        <strain evidence="1">Intermedium</strain>
    </source>
</reference>
<comment type="caution">
    <text evidence="1">The sequence shown here is derived from an EMBL/GenBank/DDBJ whole genome shotgun (WGS) entry which is preliminary data.</text>
</comment>
<proteinExistence type="predicted"/>
<dbReference type="AlphaFoldDB" id="A0A077QLW8"/>
<gene>
    <name evidence="1" type="ORF">XBI1_3020003</name>
</gene>
<protein>
    <submittedName>
        <fullName evidence="1">Uncharacterized protein</fullName>
    </submittedName>
</protein>
<dbReference type="HOGENOM" id="CLU_2721341_0_0_6"/>
<dbReference type="RefSeq" id="WP_038190695.1">
    <property type="nucleotide sequence ID" value="NZ_CAWLWA010000208.1"/>
</dbReference>